<feature type="non-terminal residue" evidence="1">
    <location>
        <position position="1"/>
    </location>
</feature>
<protein>
    <recommendedName>
        <fullName evidence="2">Luciferase-like domain-containing protein</fullName>
    </recommendedName>
</protein>
<accession>A0A382GD01</accession>
<evidence type="ECO:0008006" key="2">
    <source>
        <dbReference type="Google" id="ProtNLM"/>
    </source>
</evidence>
<name>A0A382GD01_9ZZZZ</name>
<proteinExistence type="predicted"/>
<sequence length="96" mass="10778">IAATHELAFDGLNVDGLLAWANKRGKWWVKPASGEFATAEDIEGSLIAGNPEEVVDQVKRFEEVGVEHLVFDLRLTYERWFASIELLGREVLPALR</sequence>
<dbReference type="InterPro" id="IPR036661">
    <property type="entry name" value="Luciferase-like_sf"/>
</dbReference>
<dbReference type="GO" id="GO:0016705">
    <property type="term" value="F:oxidoreductase activity, acting on paired donors, with incorporation or reduction of molecular oxygen"/>
    <property type="evidence" value="ECO:0007669"/>
    <property type="project" value="InterPro"/>
</dbReference>
<evidence type="ECO:0000313" key="1">
    <source>
        <dbReference type="EMBL" id="SVB72752.1"/>
    </source>
</evidence>
<dbReference type="AlphaFoldDB" id="A0A382GD01"/>
<dbReference type="Gene3D" id="3.20.20.30">
    <property type="entry name" value="Luciferase-like domain"/>
    <property type="match status" value="1"/>
</dbReference>
<dbReference type="EMBL" id="UINC01054715">
    <property type="protein sequence ID" value="SVB72752.1"/>
    <property type="molecule type" value="Genomic_DNA"/>
</dbReference>
<organism evidence="1">
    <name type="scientific">marine metagenome</name>
    <dbReference type="NCBI Taxonomy" id="408172"/>
    <lineage>
        <taxon>unclassified sequences</taxon>
        <taxon>metagenomes</taxon>
        <taxon>ecological metagenomes</taxon>
    </lineage>
</organism>
<dbReference type="SUPFAM" id="SSF51679">
    <property type="entry name" value="Bacterial luciferase-like"/>
    <property type="match status" value="1"/>
</dbReference>
<gene>
    <name evidence="1" type="ORF">METZ01_LOCUS225606</name>
</gene>
<reference evidence="1" key="1">
    <citation type="submission" date="2018-05" db="EMBL/GenBank/DDBJ databases">
        <authorList>
            <person name="Lanie J.A."/>
            <person name="Ng W.-L."/>
            <person name="Kazmierczak K.M."/>
            <person name="Andrzejewski T.M."/>
            <person name="Davidsen T.M."/>
            <person name="Wayne K.J."/>
            <person name="Tettelin H."/>
            <person name="Glass J.I."/>
            <person name="Rusch D."/>
            <person name="Podicherti R."/>
            <person name="Tsui H.-C.T."/>
            <person name="Winkler M.E."/>
        </authorList>
    </citation>
    <scope>NUCLEOTIDE SEQUENCE</scope>
</reference>